<reference evidence="3" key="1">
    <citation type="submission" date="2017-03" db="EMBL/GenBank/DDBJ databases">
        <title>Genomes of endolithic fungi from Antarctica.</title>
        <authorList>
            <person name="Coleine C."/>
            <person name="Masonjones S."/>
            <person name="Stajich J.E."/>
        </authorList>
    </citation>
    <scope>NUCLEOTIDE SEQUENCE [LARGE SCALE GENOMIC DNA]</scope>
    <source>
        <strain evidence="3">CCFEE 5527</strain>
    </source>
</reference>
<gene>
    <name evidence="2" type="ORF">B0A48_18632</name>
</gene>
<name>A0A1V8S805_9PEZI</name>
<evidence type="ECO:0000313" key="3">
    <source>
        <dbReference type="Proteomes" id="UP000192596"/>
    </source>
</evidence>
<evidence type="ECO:0000256" key="1">
    <source>
        <dbReference type="SAM" id="MobiDB-lite"/>
    </source>
</evidence>
<dbReference type="InParanoid" id="A0A1V8S805"/>
<keyword evidence="3" id="KW-1185">Reference proteome</keyword>
<proteinExistence type="predicted"/>
<feature type="non-terminal residue" evidence="2">
    <location>
        <position position="104"/>
    </location>
</feature>
<sequence length="104" mass="11522">MPKVKKGPRRGAPTFFRREDVSNAITKSSKQRVSPSSTAGSHAVSRLSRSDSQFRLRAVLKTRGSQLRAQRAEVDLPTLVEADSGSQTHALDDRIYQVDADLRD</sequence>
<comment type="caution">
    <text evidence="2">The sequence shown here is derived from an EMBL/GenBank/DDBJ whole genome shotgun (WGS) entry which is preliminary data.</text>
</comment>
<accession>A0A1V8S805</accession>
<dbReference type="EMBL" id="NAJO01000100">
    <property type="protein sequence ID" value="OQN95384.1"/>
    <property type="molecule type" value="Genomic_DNA"/>
</dbReference>
<dbReference type="AlphaFoldDB" id="A0A1V8S805"/>
<feature type="compositionally biased region" description="Polar residues" evidence="1">
    <location>
        <begin position="23"/>
        <end position="40"/>
    </location>
</feature>
<feature type="region of interest" description="Disordered" evidence="1">
    <location>
        <begin position="1"/>
        <end position="50"/>
    </location>
</feature>
<dbReference type="Proteomes" id="UP000192596">
    <property type="component" value="Unassembled WGS sequence"/>
</dbReference>
<protein>
    <submittedName>
        <fullName evidence="2">Uncharacterized protein</fullName>
    </submittedName>
</protein>
<organism evidence="2 3">
    <name type="scientific">Cryoendolithus antarcticus</name>
    <dbReference type="NCBI Taxonomy" id="1507870"/>
    <lineage>
        <taxon>Eukaryota</taxon>
        <taxon>Fungi</taxon>
        <taxon>Dikarya</taxon>
        <taxon>Ascomycota</taxon>
        <taxon>Pezizomycotina</taxon>
        <taxon>Dothideomycetes</taxon>
        <taxon>Dothideomycetidae</taxon>
        <taxon>Cladosporiales</taxon>
        <taxon>Cladosporiaceae</taxon>
        <taxon>Cryoendolithus</taxon>
    </lineage>
</organism>
<evidence type="ECO:0000313" key="2">
    <source>
        <dbReference type="EMBL" id="OQN95384.1"/>
    </source>
</evidence>